<dbReference type="AlphaFoldDB" id="A0A6G1BK80"/>
<keyword evidence="4" id="KW-0378">Hydrolase</keyword>
<dbReference type="Gene3D" id="3.40.395.10">
    <property type="entry name" value="Adenoviral Proteinase, Chain A"/>
    <property type="match status" value="1"/>
</dbReference>
<dbReference type="InterPro" id="IPR003653">
    <property type="entry name" value="Peptidase_C48_C"/>
</dbReference>
<feature type="region of interest" description="Disordered" evidence="6">
    <location>
        <begin position="456"/>
        <end position="483"/>
    </location>
</feature>
<dbReference type="GO" id="GO:0005634">
    <property type="term" value="C:nucleus"/>
    <property type="evidence" value="ECO:0007669"/>
    <property type="project" value="TreeGrafter"/>
</dbReference>
<feature type="domain" description="Ubiquitin-like protease family profile" evidence="7">
    <location>
        <begin position="150"/>
        <end position="322"/>
    </location>
</feature>
<dbReference type="PANTHER" id="PTHR12606:SF95">
    <property type="entry name" value="OS03G0344300 PROTEIN"/>
    <property type="match status" value="1"/>
</dbReference>
<comment type="caution">
    <text evidence="8">The sequence shown here is derived from an EMBL/GenBank/DDBJ whole genome shotgun (WGS) entry which is preliminary data.</text>
</comment>
<comment type="similarity">
    <text evidence="1">Belongs to the peptidase C48 family.</text>
</comment>
<dbReference type="FunFam" id="3.40.395.10:FF:000005">
    <property type="entry name" value="Ubiquitin-like-specific protease ESD4"/>
    <property type="match status" value="1"/>
</dbReference>
<evidence type="ECO:0000256" key="3">
    <source>
        <dbReference type="ARBA" id="ARBA00022786"/>
    </source>
</evidence>
<dbReference type="InterPro" id="IPR038765">
    <property type="entry name" value="Papain-like_cys_pep_sf"/>
</dbReference>
<dbReference type="OrthoDB" id="1939479at2759"/>
<dbReference type="SUPFAM" id="SSF54001">
    <property type="entry name" value="Cysteine proteinases"/>
    <property type="match status" value="1"/>
</dbReference>
<evidence type="ECO:0000313" key="8">
    <source>
        <dbReference type="EMBL" id="KAF0887823.1"/>
    </source>
</evidence>
<evidence type="ECO:0000259" key="7">
    <source>
        <dbReference type="PROSITE" id="PS50600"/>
    </source>
</evidence>
<organism evidence="8 9">
    <name type="scientific">Oryza meyeriana var. granulata</name>
    <dbReference type="NCBI Taxonomy" id="110450"/>
    <lineage>
        <taxon>Eukaryota</taxon>
        <taxon>Viridiplantae</taxon>
        <taxon>Streptophyta</taxon>
        <taxon>Embryophyta</taxon>
        <taxon>Tracheophyta</taxon>
        <taxon>Spermatophyta</taxon>
        <taxon>Magnoliopsida</taxon>
        <taxon>Liliopsida</taxon>
        <taxon>Poales</taxon>
        <taxon>Poaceae</taxon>
        <taxon>BOP clade</taxon>
        <taxon>Oryzoideae</taxon>
        <taxon>Oryzeae</taxon>
        <taxon>Oryzinae</taxon>
        <taxon>Oryza</taxon>
        <taxon>Oryza meyeriana</taxon>
    </lineage>
</organism>
<dbReference type="Pfam" id="PF02902">
    <property type="entry name" value="Peptidase_C48"/>
    <property type="match status" value="1"/>
</dbReference>
<evidence type="ECO:0000256" key="2">
    <source>
        <dbReference type="ARBA" id="ARBA00022670"/>
    </source>
</evidence>
<protein>
    <recommendedName>
        <fullName evidence="7">Ubiquitin-like protease family profile domain-containing protein</fullName>
    </recommendedName>
</protein>
<name>A0A6G1BK80_9ORYZ</name>
<evidence type="ECO:0000256" key="5">
    <source>
        <dbReference type="ARBA" id="ARBA00022807"/>
    </source>
</evidence>
<evidence type="ECO:0000313" key="9">
    <source>
        <dbReference type="Proteomes" id="UP000479710"/>
    </source>
</evidence>
<feature type="compositionally biased region" description="Low complexity" evidence="6">
    <location>
        <begin position="474"/>
        <end position="483"/>
    </location>
</feature>
<reference evidence="8 9" key="1">
    <citation type="submission" date="2019-11" db="EMBL/GenBank/DDBJ databases">
        <title>Whole genome sequence of Oryza granulata.</title>
        <authorList>
            <person name="Li W."/>
        </authorList>
    </citation>
    <scope>NUCLEOTIDE SEQUENCE [LARGE SCALE GENOMIC DNA]</scope>
    <source>
        <strain evidence="9">cv. Menghai</strain>
        <tissue evidence="8">Leaf</tissue>
    </source>
</reference>
<evidence type="ECO:0000256" key="4">
    <source>
        <dbReference type="ARBA" id="ARBA00022801"/>
    </source>
</evidence>
<sequence length="483" mass="54566">MGNFISGFLGKPRDDGLGLYKDWVDWKDLTVATRDEDAEFGPLVVRRRIGDPRKAALEGAAHPREKREPYYKGALERARSHDKRLGELASEVNLEEEKLAELRKSAQAPKEDLSELFTPLTDEEENEVRKCLYGRGSSTEVLVLHEPSNIEVSREKFWCLRPTAWLNDEVINLYLELLKEREIREPERFLKCHFFNTFFYKKLACGKNGYDYKSVKRWTTRRRLGYELIECDKIFVPVHKDVHWCLAIINMKERTFQYLDSLGGVDHQVSRVLARYIAEEVKDKSNEEIDISSWEEDLADYIPLQQNGWDCGMFMLKYIDFHSRGLSLSFSQRQQPFDAPTELQLASRVVAMAATATATADTTKATNTTVLVGVGYSEHSYHALEATRFVAARFPPGAAEVVAVHARRPLTPAFVAIGTLRSPNGSAPFELHSSNQQSTRPIYVSIYQARWRGAADEHGDGGAARGGEADEGEGAPALGSVWG</sequence>
<dbReference type="Proteomes" id="UP000479710">
    <property type="component" value="Unassembled WGS sequence"/>
</dbReference>
<dbReference type="GO" id="GO:0016929">
    <property type="term" value="F:deSUMOylase activity"/>
    <property type="evidence" value="ECO:0007669"/>
    <property type="project" value="TreeGrafter"/>
</dbReference>
<keyword evidence="9" id="KW-1185">Reference proteome</keyword>
<dbReference type="GO" id="GO:0006508">
    <property type="term" value="P:proteolysis"/>
    <property type="evidence" value="ECO:0007669"/>
    <property type="project" value="UniProtKB-KW"/>
</dbReference>
<dbReference type="PANTHER" id="PTHR12606">
    <property type="entry name" value="SENTRIN/SUMO-SPECIFIC PROTEASE"/>
    <property type="match status" value="1"/>
</dbReference>
<proteinExistence type="inferred from homology"/>
<dbReference type="EMBL" id="SPHZ02000012">
    <property type="protein sequence ID" value="KAF0887823.1"/>
    <property type="molecule type" value="Genomic_DNA"/>
</dbReference>
<evidence type="ECO:0000256" key="1">
    <source>
        <dbReference type="ARBA" id="ARBA00005234"/>
    </source>
</evidence>
<keyword evidence="5" id="KW-0788">Thiol protease</keyword>
<gene>
    <name evidence="8" type="ORF">E2562_004042</name>
</gene>
<accession>A0A6G1BK80</accession>
<keyword evidence="2" id="KW-0645">Protease</keyword>
<evidence type="ECO:0000256" key="6">
    <source>
        <dbReference type="SAM" id="MobiDB-lite"/>
    </source>
</evidence>
<dbReference type="PROSITE" id="PS50600">
    <property type="entry name" value="ULP_PROTEASE"/>
    <property type="match status" value="1"/>
</dbReference>
<keyword evidence="3" id="KW-0833">Ubl conjugation pathway</keyword>
<dbReference type="GO" id="GO:0016926">
    <property type="term" value="P:protein desumoylation"/>
    <property type="evidence" value="ECO:0007669"/>
    <property type="project" value="UniProtKB-ARBA"/>
</dbReference>